<keyword evidence="13 18" id="KW-1133">Transmembrane helix</keyword>
<name>A0A811ME54_9POAL</name>
<dbReference type="Proteomes" id="UP000604825">
    <property type="component" value="Unassembled WGS sequence"/>
</dbReference>
<evidence type="ECO:0000256" key="7">
    <source>
        <dbReference type="ARBA" id="ARBA00022692"/>
    </source>
</evidence>
<keyword evidence="3" id="KW-1003">Cell membrane</keyword>
<evidence type="ECO:0000256" key="19">
    <source>
        <dbReference type="SAM" id="SignalP"/>
    </source>
</evidence>
<dbReference type="InterPro" id="IPR025875">
    <property type="entry name" value="Leu-rich_rpt_4"/>
</dbReference>
<gene>
    <name evidence="21" type="ORF">NCGR_LOCUS2836</name>
</gene>
<evidence type="ECO:0000313" key="22">
    <source>
        <dbReference type="Proteomes" id="UP000604825"/>
    </source>
</evidence>
<keyword evidence="6" id="KW-0808">Transferase</keyword>
<keyword evidence="4" id="KW-0433">Leucine-rich repeat</keyword>
<evidence type="ECO:0000256" key="12">
    <source>
        <dbReference type="ARBA" id="ARBA00022840"/>
    </source>
</evidence>
<feature type="domain" description="Protein kinase" evidence="20">
    <location>
        <begin position="830"/>
        <end position="1129"/>
    </location>
</feature>
<dbReference type="SUPFAM" id="SSF56112">
    <property type="entry name" value="Protein kinase-like (PK-like)"/>
    <property type="match status" value="1"/>
</dbReference>
<evidence type="ECO:0000259" key="20">
    <source>
        <dbReference type="PROSITE" id="PS50011"/>
    </source>
</evidence>
<dbReference type="Gene3D" id="3.80.10.10">
    <property type="entry name" value="Ribonuclease Inhibitor"/>
    <property type="match status" value="2"/>
</dbReference>
<evidence type="ECO:0000256" key="3">
    <source>
        <dbReference type="ARBA" id="ARBA00022475"/>
    </source>
</evidence>
<dbReference type="FunFam" id="3.30.200.20:FF:001062">
    <property type="entry name" value="Leucine-rich repeat receptor-like protein kinase PEPR1"/>
    <property type="match status" value="1"/>
</dbReference>
<evidence type="ECO:0000256" key="18">
    <source>
        <dbReference type="SAM" id="Phobius"/>
    </source>
</evidence>
<dbReference type="PROSITE" id="PS50011">
    <property type="entry name" value="PROTEIN_KINASE_DOM"/>
    <property type="match status" value="1"/>
</dbReference>
<dbReference type="EMBL" id="CAJGYO010000001">
    <property type="protein sequence ID" value="CAD6204934.1"/>
    <property type="molecule type" value="Genomic_DNA"/>
</dbReference>
<dbReference type="PROSITE" id="PS00107">
    <property type="entry name" value="PROTEIN_KINASE_ATP"/>
    <property type="match status" value="1"/>
</dbReference>
<dbReference type="Pfam" id="PF01121">
    <property type="entry name" value="CoaE"/>
    <property type="match status" value="1"/>
</dbReference>
<proteinExistence type="inferred from homology"/>
<evidence type="ECO:0000256" key="15">
    <source>
        <dbReference type="ARBA" id="ARBA00023170"/>
    </source>
</evidence>
<dbReference type="Pfam" id="PF00560">
    <property type="entry name" value="LRR_1"/>
    <property type="match status" value="4"/>
</dbReference>
<keyword evidence="7 18" id="KW-0812">Transmembrane</keyword>
<dbReference type="PANTHER" id="PTHR48052">
    <property type="entry name" value="UNNAMED PRODUCT"/>
    <property type="match status" value="1"/>
</dbReference>
<organism evidence="21 22">
    <name type="scientific">Miscanthus lutarioriparius</name>
    <dbReference type="NCBI Taxonomy" id="422564"/>
    <lineage>
        <taxon>Eukaryota</taxon>
        <taxon>Viridiplantae</taxon>
        <taxon>Streptophyta</taxon>
        <taxon>Embryophyta</taxon>
        <taxon>Tracheophyta</taxon>
        <taxon>Spermatophyta</taxon>
        <taxon>Magnoliopsida</taxon>
        <taxon>Liliopsida</taxon>
        <taxon>Poales</taxon>
        <taxon>Poaceae</taxon>
        <taxon>PACMAD clade</taxon>
        <taxon>Panicoideae</taxon>
        <taxon>Andropogonodae</taxon>
        <taxon>Andropogoneae</taxon>
        <taxon>Saccharinae</taxon>
        <taxon>Miscanthus</taxon>
    </lineage>
</organism>
<keyword evidence="12 17" id="KW-0067">ATP-binding</keyword>
<dbReference type="PRINTS" id="PR00019">
    <property type="entry name" value="LEURICHRPT"/>
</dbReference>
<dbReference type="GO" id="GO:0005886">
    <property type="term" value="C:plasma membrane"/>
    <property type="evidence" value="ECO:0007669"/>
    <property type="project" value="UniProtKB-SubCell"/>
</dbReference>
<dbReference type="InterPro" id="IPR008271">
    <property type="entry name" value="Ser/Thr_kinase_AS"/>
</dbReference>
<dbReference type="HAMAP" id="MF_00376">
    <property type="entry name" value="Dephospho_CoA_kinase"/>
    <property type="match status" value="1"/>
</dbReference>
<feature type="binding site" evidence="17">
    <location>
        <position position="858"/>
    </location>
    <ligand>
        <name>ATP</name>
        <dbReference type="ChEBI" id="CHEBI:30616"/>
    </ligand>
</feature>
<dbReference type="GO" id="GO:0009742">
    <property type="term" value="P:brassinosteroid mediated signaling pathway"/>
    <property type="evidence" value="ECO:0007669"/>
    <property type="project" value="UniProtKB-KW"/>
</dbReference>
<reference evidence="21" key="1">
    <citation type="submission" date="2020-10" db="EMBL/GenBank/DDBJ databases">
        <authorList>
            <person name="Han B."/>
            <person name="Lu T."/>
            <person name="Zhao Q."/>
            <person name="Huang X."/>
            <person name="Zhao Y."/>
        </authorList>
    </citation>
    <scope>NUCLEOTIDE SEQUENCE</scope>
</reference>
<keyword evidence="10 17" id="KW-0547">Nucleotide-binding</keyword>
<dbReference type="SUPFAM" id="SSF52540">
    <property type="entry name" value="P-loop containing nucleoside triphosphate hydrolases"/>
    <property type="match status" value="1"/>
</dbReference>
<dbReference type="Pfam" id="PF00069">
    <property type="entry name" value="Pkinase"/>
    <property type="match status" value="1"/>
</dbReference>
<evidence type="ECO:0000256" key="4">
    <source>
        <dbReference type="ARBA" id="ARBA00022614"/>
    </source>
</evidence>
<dbReference type="PROSITE" id="PS51219">
    <property type="entry name" value="DPCK"/>
    <property type="match status" value="1"/>
</dbReference>
<comment type="subcellular location">
    <subcellularLocation>
        <location evidence="1">Cell membrane</location>
        <topology evidence="1">Single-pass type I membrane protein</topology>
    </subcellularLocation>
</comment>
<dbReference type="Gene3D" id="3.30.200.20">
    <property type="entry name" value="Phosphorylase Kinase, domain 1"/>
    <property type="match status" value="1"/>
</dbReference>
<dbReference type="InterPro" id="IPR027417">
    <property type="entry name" value="P-loop_NTPase"/>
</dbReference>
<feature type="signal peptide" evidence="19">
    <location>
        <begin position="1"/>
        <end position="22"/>
    </location>
</feature>
<keyword evidence="11" id="KW-0418">Kinase</keyword>
<dbReference type="InterPro" id="IPR003591">
    <property type="entry name" value="Leu-rich_rpt_typical-subtyp"/>
</dbReference>
<dbReference type="SUPFAM" id="SSF52047">
    <property type="entry name" value="RNI-like"/>
    <property type="match status" value="2"/>
</dbReference>
<dbReference type="GO" id="GO:0005524">
    <property type="term" value="F:ATP binding"/>
    <property type="evidence" value="ECO:0007669"/>
    <property type="project" value="UniProtKB-UniRule"/>
</dbReference>
<dbReference type="NCBIfam" id="TIGR00152">
    <property type="entry name" value="dephospho-CoA kinase"/>
    <property type="match status" value="1"/>
</dbReference>
<evidence type="ECO:0000256" key="11">
    <source>
        <dbReference type="ARBA" id="ARBA00022777"/>
    </source>
</evidence>
<feature type="chain" id="PRO_5032822713" description="Protein kinase domain-containing protein" evidence="19">
    <location>
        <begin position="23"/>
        <end position="1334"/>
    </location>
</feature>
<keyword evidence="5" id="KW-1070">Brassinosteroid signaling pathway</keyword>
<dbReference type="GO" id="GO:0015937">
    <property type="term" value="P:coenzyme A biosynthetic process"/>
    <property type="evidence" value="ECO:0007669"/>
    <property type="project" value="InterPro"/>
</dbReference>
<dbReference type="OrthoDB" id="676979at2759"/>
<dbReference type="Pfam" id="PF13855">
    <property type="entry name" value="LRR_8"/>
    <property type="match status" value="3"/>
</dbReference>
<dbReference type="InterPro" id="IPR000719">
    <property type="entry name" value="Prot_kinase_dom"/>
</dbReference>
<evidence type="ECO:0000256" key="2">
    <source>
        <dbReference type="ARBA" id="ARBA00009592"/>
    </source>
</evidence>
<comment type="similarity">
    <text evidence="2">Belongs to the RLP family.</text>
</comment>
<dbReference type="Pfam" id="PF12799">
    <property type="entry name" value="LRR_4"/>
    <property type="match status" value="1"/>
</dbReference>
<evidence type="ECO:0000256" key="17">
    <source>
        <dbReference type="PROSITE-ProRule" id="PRU10141"/>
    </source>
</evidence>
<dbReference type="SMART" id="SM00369">
    <property type="entry name" value="LRR_TYP"/>
    <property type="match status" value="9"/>
</dbReference>
<dbReference type="GO" id="GO:0004140">
    <property type="term" value="F:dephospho-CoA kinase activity"/>
    <property type="evidence" value="ECO:0007669"/>
    <property type="project" value="InterPro"/>
</dbReference>
<evidence type="ECO:0000256" key="16">
    <source>
        <dbReference type="ARBA" id="ARBA00023180"/>
    </source>
</evidence>
<keyword evidence="14 18" id="KW-0472">Membrane</keyword>
<dbReference type="FunFam" id="3.80.10.10:FF:001678">
    <property type="entry name" value="Calmodulin-binding receptor kinase CaMRLK"/>
    <property type="match status" value="1"/>
</dbReference>
<evidence type="ECO:0000256" key="10">
    <source>
        <dbReference type="ARBA" id="ARBA00022741"/>
    </source>
</evidence>
<keyword evidence="15" id="KW-0675">Receptor</keyword>
<dbReference type="Gene3D" id="1.10.510.10">
    <property type="entry name" value="Transferase(Phosphotransferase) domain 1"/>
    <property type="match status" value="1"/>
</dbReference>
<dbReference type="FunFam" id="3.80.10.10:FF:000383">
    <property type="entry name" value="Leucine-rich repeat receptor protein kinase EMS1"/>
    <property type="match status" value="1"/>
</dbReference>
<protein>
    <recommendedName>
        <fullName evidence="20">Protein kinase domain-containing protein</fullName>
    </recommendedName>
</protein>
<accession>A0A811ME54</accession>
<dbReference type="PROSITE" id="PS00108">
    <property type="entry name" value="PROTEIN_KINASE_ST"/>
    <property type="match status" value="1"/>
</dbReference>
<dbReference type="GO" id="GO:0004672">
    <property type="term" value="F:protein kinase activity"/>
    <property type="evidence" value="ECO:0007669"/>
    <property type="project" value="InterPro"/>
</dbReference>
<evidence type="ECO:0000256" key="9">
    <source>
        <dbReference type="ARBA" id="ARBA00022737"/>
    </source>
</evidence>
<sequence length="1334" mass="145355">MLHLPPMSCAAAFLLLVTLAFSVMPAPSQSAGEAAVLRAFIASLPPASRRVLRPSWRATNATTSRPSHCAFLGVQCTATGAVTAVNLSGAGMSGALAASAPRLCALPALAALDLSRNRFTGAVPAALTACSVVATLLLRENLLTGAVPPELLSSRQLRKVDLSYNTLAGEISGSGSPVLEYLDLSVNMLSGTIPPELTALPSLSYLDLSGNNLSGPVPEFPARCRLVYLSLYTNQLSGAIPQSLANCGNLTTLYLSYNGIGGKVPDFFASMPNLQVLYLDDNKFVGELPQSIGKLMSLEQLVVSNNGFTGTVPDAIGKCQSLTMLYLDRNNFTGSIPVFVSTFSRLQKFSMAHNSISGRIPPEIGKCQELVELQLQNNSLSGTIPLEICKLSQLQNFYLHSNSHSGELPAEITQMRKLREISLFGNNFTGVLPQALGLNTTPGLVQVDLTGNHFHGEIPPGLCTGGQLSVLDLGYNQFNGSLPLGILRCESLQRLILNNNLITGNIPANLGTNIGLSYMDISGNLLHGVIPAVLGSWHNLTMLDISNNLFSGPIPRELGALTKLETLCMSSNRLTGPIPHELGNCTDLLRLDIGKNLLNGSIPAEITTLGSLQSLLLGANNLTGTIPDSFTAAQDLIELQLGDNCLEGAIPHSLGNLQYLSKALNISHNKLSGQIPSSLGNLQDLELLDLSMNSLSGPIPSQLSNMVSLLVVNISFNELSGQLPGSWAKLAAKLPDGFVGNPQLCVESACAHRSNNQPAGKLHYSKTRIIVALLVSTLTIIVAGLCAVYYIVKRSHHLSASHASVRSLDTTEELPEDLTYEDILRATDNWSEKYIIGRGRHGTVYRTECKLGKDWAVKTVDLSQCKFPIEMKILNTVKHRNIVRMDGYCIRGSVGLILYEYMPEGTLFDLLHERKPRVPLGCMVRWQIALGVAQALSYLHHDCVPMIVHRDVKSSNILMDAELVPKLTDFGMGKIVCDENADATVSAIIGTLGYIAPGLTHSVLCVYPEHGYSTRLTEKSDVYSYGVVLLELLCRKTPVDSSFGDGIDIVRWMRTNLEHEDRCSIISLMDEEMTYWPEDEQEKALSLLDLAVSCTQVACQSRPSMREVVKMLLKIENLPGTPPRIHMVVTDKGQHRKAWLDVVQKGTGGWKKIVKAFGNDILLGSGEINRAHLGQIVFSDPSKRQLLNRLLAPHISWGIMWEIAKLWMKGCKVIILDIPLLFEIKMDRWTNPVFVVWVNPETQIQRLMSRDGCSEEQAQSRVNAQLALDWKKSEADIVIDSSGSLDNTRQQFREVLRKVSEPLTWKERLRSRDGLISVVMCTAVGVLLARKNLL</sequence>
<evidence type="ECO:0000256" key="14">
    <source>
        <dbReference type="ARBA" id="ARBA00023136"/>
    </source>
</evidence>
<keyword evidence="9" id="KW-0677">Repeat</keyword>
<comment type="caution">
    <text evidence="21">The sequence shown here is derived from an EMBL/GenBank/DDBJ whole genome shotgun (WGS) entry which is preliminary data.</text>
</comment>
<evidence type="ECO:0000256" key="5">
    <source>
        <dbReference type="ARBA" id="ARBA00022626"/>
    </source>
</evidence>
<evidence type="ECO:0000256" key="1">
    <source>
        <dbReference type="ARBA" id="ARBA00004251"/>
    </source>
</evidence>
<dbReference type="FunFam" id="1.10.510.10:FF:000388">
    <property type="entry name" value="Leucine-rich repeat receptor-like tyrosine-protein kinase PXC3"/>
    <property type="match status" value="1"/>
</dbReference>
<keyword evidence="16" id="KW-0325">Glycoprotein</keyword>
<evidence type="ECO:0000256" key="6">
    <source>
        <dbReference type="ARBA" id="ARBA00022679"/>
    </source>
</evidence>
<dbReference type="SMART" id="SM00220">
    <property type="entry name" value="S_TKc"/>
    <property type="match status" value="1"/>
</dbReference>
<dbReference type="InterPro" id="IPR017441">
    <property type="entry name" value="Protein_kinase_ATP_BS"/>
</dbReference>
<evidence type="ECO:0000256" key="13">
    <source>
        <dbReference type="ARBA" id="ARBA00022989"/>
    </source>
</evidence>
<evidence type="ECO:0000313" key="21">
    <source>
        <dbReference type="EMBL" id="CAD6204934.1"/>
    </source>
</evidence>
<dbReference type="InterPro" id="IPR011009">
    <property type="entry name" value="Kinase-like_dom_sf"/>
</dbReference>
<dbReference type="FunFam" id="3.80.10.10:FF:001328">
    <property type="entry name" value="Leucine-rich repeat receptor-like protein kinase PEPR1"/>
    <property type="match status" value="1"/>
</dbReference>
<dbReference type="PANTHER" id="PTHR48052:SF8">
    <property type="entry name" value="LRR RECEPTOR-LIKE SERINE_THREONINE-PROTEIN KINASE FLS2"/>
    <property type="match status" value="1"/>
</dbReference>
<keyword evidence="22" id="KW-1185">Reference proteome</keyword>
<dbReference type="Gene3D" id="3.40.50.300">
    <property type="entry name" value="P-loop containing nucleotide triphosphate hydrolases"/>
    <property type="match status" value="1"/>
</dbReference>
<dbReference type="InterPro" id="IPR032675">
    <property type="entry name" value="LRR_dom_sf"/>
</dbReference>
<dbReference type="FunFam" id="3.80.10.10:FF:000111">
    <property type="entry name" value="LRR receptor-like serine/threonine-protein kinase ERECTA"/>
    <property type="match status" value="1"/>
</dbReference>
<feature type="transmembrane region" description="Helical" evidence="18">
    <location>
        <begin position="769"/>
        <end position="792"/>
    </location>
</feature>
<evidence type="ECO:0000256" key="8">
    <source>
        <dbReference type="ARBA" id="ARBA00022729"/>
    </source>
</evidence>
<dbReference type="InterPro" id="IPR001611">
    <property type="entry name" value="Leu-rich_rpt"/>
</dbReference>
<keyword evidence="8 19" id="KW-0732">Signal</keyword>
<dbReference type="CDD" id="cd02022">
    <property type="entry name" value="DPCK"/>
    <property type="match status" value="1"/>
</dbReference>
<dbReference type="InterPro" id="IPR001977">
    <property type="entry name" value="Depp_CoAkinase"/>
</dbReference>